<evidence type="ECO:0000259" key="3">
    <source>
        <dbReference type="PROSITE" id="PS50918"/>
    </source>
</evidence>
<dbReference type="GO" id="GO:0046872">
    <property type="term" value="F:metal ion binding"/>
    <property type="evidence" value="ECO:0007669"/>
    <property type="project" value="InterPro"/>
</dbReference>
<evidence type="ECO:0000256" key="1">
    <source>
        <dbReference type="ARBA" id="ARBA00038464"/>
    </source>
</evidence>
<dbReference type="OrthoDB" id="69269at2759"/>
<feature type="region of interest" description="Disordered" evidence="2">
    <location>
        <begin position="1411"/>
        <end position="1430"/>
    </location>
</feature>
<feature type="region of interest" description="Disordered" evidence="2">
    <location>
        <begin position="1108"/>
        <end position="1133"/>
    </location>
</feature>
<comment type="similarity">
    <text evidence="1">Belongs to the PA-PLA1 family.</text>
</comment>
<protein>
    <submittedName>
        <fullName evidence="7">SEC23-interacting protein isoform X1</fullName>
    </submittedName>
</protein>
<name>A0A7M7GK08_APIME</name>
<sequence>MSGASRKVKNPLLSAAGEGFPFENYTENAFLVPVTPATPAVLRDDAESNNFVEQEPTNLRNSETLTAVPTDTDTEFTPIPLHPEESKNPTCQPTKQGYLTSILSSLPNLSLSSITGDGSGTVQGAESVQNTKAPLHDRHDSLRDTSPPVIANFHDSRRANFTGFAEVNPGSGGSLQLPAPPQSTVPPTLPSTTNGPVSYRLGNQRRLKYAPPPDLTSKQYSSPVTQPLLAPHNPISTPNIFNPNESVGTIPSCQQPVEPSISTNSPSLQRSTPEYLSQANSLQESFRSSPVAISGVAYNSTANTSRSVTPQNQNSNLGVPATAQPIPHQVAEPATPQNTPANVNYFGYDTYGRGDFPPRAVENPERGGAPGKNRIEASLQIPKEEGTAKSVGVEAKPSVTFAPVSAVQVTEKLEHLLAEREEEKEEVQEEEDPSPCDETKIEDVTERRPVSNYDDAKLIGVEGTLNDLSRPDDLSSNVFSRKQGPQITHSTIITRQEARQQGKFNGTRQSHGASTNVRTAQQQYYQPQPFLPSSAGFFAEVPDHRGSSNLTYIPATEPPPPTNTDPSRIVTQPASSFFNKPESSASFPVFQYKESTANARQLDVAASRNDSVVAAACNNPIDPTFAHDPQVSRSSWDTNQISEIVIATCNAAAQSAGQQPLFYNPAQFQDELPKQIPTYAQPATATSQRYFDNFTGSTHTSDITSGIGNFEFPTPPSMTVLEPTGSATLNPVQMSINPLSGRAVTDGVPPSFQNLAAGSSDKRMQYRGVYHHWFYRKKVEHKVLWVPFSMQDSLRLEGVHNSTEITPETTVATDGGRYDVDILRRQRSPVYWSGESTEVRRCSWFFKGPTESRYVPYDENTACKLEEEYKQACLLNNWNRRIDLNNGEYIIFHSASVQVHYLTAASPELAASWGNTAGSEDSTYLQGAGSRPREIKRGLNEFHIEDGEPEKIDHVLFLVHGIGSVCDLKFRTVEEVVDEFRSISLQLVQSHYRTASEQRVVNRIEVLPISWHTTLHSDTGIDKKLQAITLDSISKLRHFTNDTLLDILFYTSPVYCQTIITTVGNELNRLYALFKKRNPDFDGGIYLGGHSLGSLILFDLLCHQKPLSDDKSSENDSESNEEQKQEDVDSSELPNSVLKRRLSKKISYVIGAAGTGQPYIHYTQLHFHPRAFFAFGSPIGMFVTVRGIDMLGEDFALPTCPAFFNIFHPFDPVAYRIEALINPDAPKYRPMLIPHHKGRKRMHLELKETMARVGADLKQKLLDSVRNTWNSVYQLALFHKPDNSTLEREIDKVMEEQLHQTVPEHQANDDTGVELKVGKLNNGRRIDYVLQEAPFEYINEYIFALTSHVCYWESEDTMLLILKEIYGSTGIQTDAQLPALSLQVCPTPNSSTVYETDGLLHNPIMGIDPTAPVSEKLVGPPPKSGFVKKS</sequence>
<dbReference type="SMART" id="SM01127">
    <property type="entry name" value="DDHD"/>
    <property type="match status" value="1"/>
</dbReference>
<reference evidence="6" key="3">
    <citation type="submission" date="2025-05" db="UniProtKB">
        <authorList>
            <consortium name="RefSeq"/>
        </authorList>
    </citation>
    <scope>NUCLEOTIDE SEQUENCE [LARGE SCALE GENOMIC DNA]</scope>
    <source>
        <strain evidence="6">DH4</strain>
    </source>
</reference>
<feature type="compositionally biased region" description="Polar residues" evidence="2">
    <location>
        <begin position="51"/>
        <end position="71"/>
    </location>
</feature>
<dbReference type="EnsemblMetazoa" id="XM_003251734">
    <property type="protein sequence ID" value="XP_003251782"/>
    <property type="gene ID" value="LOC408607"/>
</dbReference>
<feature type="domain" description="WWE" evidence="3">
    <location>
        <begin position="759"/>
        <end position="841"/>
    </location>
</feature>
<keyword evidence="6" id="KW-1185">Reference proteome</keyword>
<feature type="region of interest" description="Disordered" evidence="2">
    <location>
        <begin position="303"/>
        <end position="322"/>
    </location>
</feature>
<feature type="compositionally biased region" description="Acidic residues" evidence="2">
    <location>
        <begin position="422"/>
        <end position="435"/>
    </location>
</feature>
<dbReference type="GeneID" id="408607"/>
<dbReference type="InterPro" id="IPR058055">
    <property type="entry name" value="PA-PLA1"/>
</dbReference>
<feature type="region of interest" description="Disordered" evidence="2">
    <location>
        <begin position="419"/>
        <end position="439"/>
    </location>
</feature>
<dbReference type="Pfam" id="PF02862">
    <property type="entry name" value="DDHD"/>
    <property type="match status" value="1"/>
</dbReference>
<accession>A0A7M7GK08</accession>
<feature type="domain" description="DDHD" evidence="4">
    <location>
        <begin position="1165"/>
        <end position="1367"/>
    </location>
</feature>
<evidence type="ECO:0000256" key="2">
    <source>
        <dbReference type="SAM" id="MobiDB-lite"/>
    </source>
</evidence>
<dbReference type="RefSeq" id="XP_003251782.2">
    <property type="nucleotide sequence ID" value="XM_003251734.4"/>
</dbReference>
<feature type="region of interest" description="Disordered" evidence="2">
    <location>
        <begin position="51"/>
        <end position="95"/>
    </location>
</feature>
<dbReference type="PANTHER" id="PTHR23509:SF10">
    <property type="entry name" value="LD21067P"/>
    <property type="match status" value="1"/>
</dbReference>
<reference evidence="5" key="1">
    <citation type="submission" date="2021-01" db="UniProtKB">
        <authorList>
            <consortium name="EnsemblMetazoa"/>
        </authorList>
    </citation>
    <scope>IDENTIFICATION</scope>
    <source>
        <strain evidence="5">DH4</strain>
    </source>
</reference>
<reference evidence="7" key="2">
    <citation type="submission" date="2025-04" db="UniProtKB">
        <authorList>
            <consortium name="RefSeq"/>
        </authorList>
    </citation>
    <scope>IDENTIFICATION</scope>
    <source>
        <strain evidence="7">DH4</strain>
        <tissue evidence="7">Whole body</tissue>
    </source>
</reference>
<feature type="region of interest" description="Disordered" evidence="2">
    <location>
        <begin position="234"/>
        <end position="282"/>
    </location>
</feature>
<evidence type="ECO:0000313" key="7">
    <source>
        <dbReference type="RefSeq" id="XP_003251782.2"/>
    </source>
</evidence>
<dbReference type="InterPro" id="IPR057825">
    <property type="entry name" value="WWE_SEC23-DDH2"/>
</dbReference>
<evidence type="ECO:0000313" key="6">
    <source>
        <dbReference type="Proteomes" id="UP000005203"/>
    </source>
</evidence>
<dbReference type="PROSITE" id="PS50918">
    <property type="entry name" value="WWE"/>
    <property type="match status" value="1"/>
</dbReference>
<dbReference type="GO" id="GO:0030134">
    <property type="term" value="C:COPII-coated ER to Golgi transport vesicle"/>
    <property type="evidence" value="ECO:0007669"/>
    <property type="project" value="TreeGrafter"/>
</dbReference>
<dbReference type="PANTHER" id="PTHR23509">
    <property type="entry name" value="PA-PL1 PHOSPHOLIPASE FAMILY"/>
    <property type="match status" value="1"/>
</dbReference>
<organism evidence="5">
    <name type="scientific">Apis mellifera</name>
    <name type="common">Honeybee</name>
    <dbReference type="NCBI Taxonomy" id="7460"/>
    <lineage>
        <taxon>Eukaryota</taxon>
        <taxon>Metazoa</taxon>
        <taxon>Ecdysozoa</taxon>
        <taxon>Arthropoda</taxon>
        <taxon>Hexapoda</taxon>
        <taxon>Insecta</taxon>
        <taxon>Pterygota</taxon>
        <taxon>Neoptera</taxon>
        <taxon>Endopterygota</taxon>
        <taxon>Hymenoptera</taxon>
        <taxon>Apocrita</taxon>
        <taxon>Aculeata</taxon>
        <taxon>Apoidea</taxon>
        <taxon>Anthophila</taxon>
        <taxon>Apidae</taxon>
        <taxon>Apis</taxon>
    </lineage>
</organism>
<dbReference type="PROSITE" id="PS51043">
    <property type="entry name" value="DDHD"/>
    <property type="match status" value="1"/>
</dbReference>
<dbReference type="Proteomes" id="UP000005203">
    <property type="component" value="Linkage group LG1"/>
</dbReference>
<dbReference type="Pfam" id="PF23464">
    <property type="entry name" value="WWE_3"/>
    <property type="match status" value="1"/>
</dbReference>
<feature type="compositionally biased region" description="Pro residues" evidence="2">
    <location>
        <begin position="178"/>
        <end position="189"/>
    </location>
</feature>
<feature type="compositionally biased region" description="Polar residues" evidence="2">
    <location>
        <begin position="303"/>
        <end position="317"/>
    </location>
</feature>
<feature type="region of interest" description="Disordered" evidence="2">
    <location>
        <begin position="168"/>
        <end position="196"/>
    </location>
</feature>
<proteinExistence type="inferred from homology"/>
<evidence type="ECO:0000259" key="4">
    <source>
        <dbReference type="PROSITE" id="PS51043"/>
    </source>
</evidence>
<dbReference type="KEGG" id="ame:408607"/>
<dbReference type="InterPro" id="IPR004177">
    <property type="entry name" value="DDHD_dom"/>
</dbReference>
<gene>
    <name evidence="7" type="primary">LOC408607</name>
</gene>
<dbReference type="GO" id="GO:0004620">
    <property type="term" value="F:phospholipase activity"/>
    <property type="evidence" value="ECO:0007669"/>
    <property type="project" value="TreeGrafter"/>
</dbReference>
<dbReference type="Pfam" id="PF02825">
    <property type="entry name" value="WWE"/>
    <property type="match status" value="1"/>
</dbReference>
<dbReference type="InterPro" id="IPR004170">
    <property type="entry name" value="WWE_dom"/>
</dbReference>
<accession>A0A8B6XWC6</accession>
<evidence type="ECO:0000313" key="5">
    <source>
        <dbReference type="EnsemblMetazoa" id="XP_003251782"/>
    </source>
</evidence>